<feature type="binding site" evidence="20">
    <location>
        <position position="186"/>
    </location>
    <ligand>
        <name>ATP</name>
        <dbReference type="ChEBI" id="CHEBI:30616"/>
    </ligand>
</feature>
<keyword evidence="14" id="KW-0443">Lipid metabolism</keyword>
<dbReference type="GO" id="GO:0004631">
    <property type="term" value="F:phosphomevalonate kinase activity"/>
    <property type="evidence" value="ECO:0007669"/>
    <property type="project" value="UniProtKB-EC"/>
</dbReference>
<evidence type="ECO:0000256" key="10">
    <source>
        <dbReference type="ARBA" id="ARBA00022778"/>
    </source>
</evidence>
<organism evidence="21 22">
    <name type="scientific">Cyprinus carpio</name>
    <name type="common">Common carp</name>
    <dbReference type="NCBI Taxonomy" id="7962"/>
    <lineage>
        <taxon>Eukaryota</taxon>
        <taxon>Metazoa</taxon>
        <taxon>Chordata</taxon>
        <taxon>Craniata</taxon>
        <taxon>Vertebrata</taxon>
        <taxon>Euteleostomi</taxon>
        <taxon>Actinopterygii</taxon>
        <taxon>Neopterygii</taxon>
        <taxon>Teleostei</taxon>
        <taxon>Ostariophysi</taxon>
        <taxon>Cypriniformes</taxon>
        <taxon>Cyprinidae</taxon>
        <taxon>Cyprininae</taxon>
        <taxon>Cyprinus</taxon>
    </lineage>
</organism>
<evidence type="ECO:0000256" key="3">
    <source>
        <dbReference type="ARBA" id="ARBA00012958"/>
    </source>
</evidence>
<evidence type="ECO:0000256" key="20">
    <source>
        <dbReference type="PIRSR" id="PIRSR036639-1"/>
    </source>
</evidence>
<evidence type="ECO:0000256" key="16">
    <source>
        <dbReference type="ARBA" id="ARBA00023221"/>
    </source>
</evidence>
<feature type="binding site" evidence="20">
    <location>
        <begin position="23"/>
        <end position="29"/>
    </location>
    <ligand>
        <name>ATP</name>
        <dbReference type="ChEBI" id="CHEBI:30616"/>
    </ligand>
</feature>
<dbReference type="SUPFAM" id="SSF52540">
    <property type="entry name" value="P-loop containing nucleoside triphosphate hydrolases"/>
    <property type="match status" value="1"/>
</dbReference>
<accession>A0A8C1P7L5</accession>
<dbReference type="GO" id="GO:0019287">
    <property type="term" value="P:isopentenyl diphosphate biosynthetic process, mevalonate pathway"/>
    <property type="evidence" value="ECO:0007669"/>
    <property type="project" value="UniProtKB-UniPathway"/>
</dbReference>
<keyword evidence="7" id="KW-0808">Transferase</keyword>
<evidence type="ECO:0000256" key="12">
    <source>
        <dbReference type="ARBA" id="ARBA00022955"/>
    </source>
</evidence>
<dbReference type="AlphaFoldDB" id="A0A8C1P7L5"/>
<feature type="binding site" evidence="20">
    <location>
        <position position="147"/>
    </location>
    <ligand>
        <name>ATP</name>
        <dbReference type="ChEBI" id="CHEBI:30616"/>
    </ligand>
</feature>
<dbReference type="NCBIfam" id="TIGR01223">
    <property type="entry name" value="Pmev_kin_anim"/>
    <property type="match status" value="1"/>
</dbReference>
<keyword evidence="10" id="KW-0152">Cholesterol biosynthesis</keyword>
<evidence type="ECO:0000256" key="11">
    <source>
        <dbReference type="ARBA" id="ARBA00022840"/>
    </source>
</evidence>
<evidence type="ECO:0000256" key="2">
    <source>
        <dbReference type="ARBA" id="ARBA00005017"/>
    </source>
</evidence>
<evidence type="ECO:0000256" key="17">
    <source>
        <dbReference type="ARBA" id="ARBA00034549"/>
    </source>
</evidence>
<keyword evidence="9" id="KW-0418">Kinase</keyword>
<dbReference type="InterPro" id="IPR005919">
    <property type="entry name" value="Pmev_kin_anim"/>
</dbReference>
<sequence length="211" mass="24522">MNVEPFTAMTSTPPRIILLFSGKRKSGKDYVTDLIQKRLTAEMCCILRLSAPLKQQYAQDHSLDYEELLGSGQYKESYRADMIRWGEMKRQQDSGFFCRLAIKHATQPIWIISDCRRMSDVQWFHEEFPERCICVRVEASEQTRAQRGWRITTGIDDAESECGLDEGVKFDYIIRNDGADDILEKQLEDLLSLIKSREKESNTQNNIKPEK</sequence>
<keyword evidence="4" id="KW-0963">Cytoplasm</keyword>
<evidence type="ECO:0000256" key="9">
    <source>
        <dbReference type="ARBA" id="ARBA00022777"/>
    </source>
</evidence>
<feature type="binding site" evidence="20">
    <location>
        <position position="176"/>
    </location>
    <ligand>
        <name>substrate</name>
    </ligand>
</feature>
<comment type="function">
    <text evidence="19">Catalyzes the reversible ATP-dependent phosphorylation of mevalonate 5-phosphate to produce mevalonate diphosphate and ADP, a key step in the mevalonic acid mediated biosynthesis of isopentenyl diphosphate and other polyisoprenoid metabolites.</text>
</comment>
<evidence type="ECO:0000256" key="5">
    <source>
        <dbReference type="ARBA" id="ARBA00022516"/>
    </source>
</evidence>
<comment type="subcellular location">
    <subcellularLocation>
        <location evidence="1">Cytoplasm</location>
        <location evidence="1">Cytosol</location>
    </subcellularLocation>
</comment>
<dbReference type="InterPro" id="IPR027417">
    <property type="entry name" value="P-loop_NTPase"/>
</dbReference>
<evidence type="ECO:0000256" key="8">
    <source>
        <dbReference type="ARBA" id="ARBA00022741"/>
    </source>
</evidence>
<keyword evidence="11 20" id="KW-0067">ATP-binding</keyword>
<dbReference type="EC" id="2.7.4.2" evidence="3"/>
<evidence type="ECO:0000256" key="1">
    <source>
        <dbReference type="ARBA" id="ARBA00004514"/>
    </source>
</evidence>
<keyword evidence="22" id="KW-1185">Reference proteome</keyword>
<evidence type="ECO:0000256" key="7">
    <source>
        <dbReference type="ARBA" id="ARBA00022679"/>
    </source>
</evidence>
<evidence type="ECO:0000256" key="13">
    <source>
        <dbReference type="ARBA" id="ARBA00023011"/>
    </source>
</evidence>
<evidence type="ECO:0000256" key="4">
    <source>
        <dbReference type="ARBA" id="ARBA00022490"/>
    </source>
</evidence>
<evidence type="ECO:0000256" key="14">
    <source>
        <dbReference type="ARBA" id="ARBA00023098"/>
    </source>
</evidence>
<dbReference type="PANTHER" id="PTHR13101">
    <property type="entry name" value="PHOSPHOMEVALONATE KINASE"/>
    <property type="match status" value="1"/>
</dbReference>
<gene>
    <name evidence="21" type="primary">LOC109105854</name>
</gene>
<dbReference type="PANTHER" id="PTHR13101:SF1">
    <property type="entry name" value="PHOSPHOMEVALONATE KINASE"/>
    <property type="match status" value="1"/>
</dbReference>
<keyword evidence="13" id="KW-0756">Sterol biosynthesis</keyword>
<comment type="catalytic activity">
    <reaction evidence="18">
        <text>(R)-5-phosphomevalonate + ATP = (R)-5-diphosphomevalonate + ADP</text>
        <dbReference type="Rhea" id="RHEA:16341"/>
        <dbReference type="ChEBI" id="CHEBI:30616"/>
        <dbReference type="ChEBI" id="CHEBI:57557"/>
        <dbReference type="ChEBI" id="CHEBI:58146"/>
        <dbReference type="ChEBI" id="CHEBI:456216"/>
        <dbReference type="EC" id="2.7.4.2"/>
    </reaction>
    <physiologicalReaction direction="left-to-right" evidence="18">
        <dbReference type="Rhea" id="RHEA:16342"/>
    </physiologicalReaction>
    <physiologicalReaction direction="right-to-left" evidence="18">
        <dbReference type="Rhea" id="RHEA:16343"/>
    </physiologicalReaction>
</comment>
<keyword evidence="8 20" id="KW-0547">Nucleotide-binding</keyword>
<evidence type="ECO:0000313" key="21">
    <source>
        <dbReference type="Ensembl" id="ENSCCRP00010099401.1"/>
    </source>
</evidence>
<keyword evidence="12" id="KW-0752">Steroid biosynthesis</keyword>
<dbReference type="Gene3D" id="3.40.50.300">
    <property type="entry name" value="P-loop containing nucleotide triphosphate hydrolases"/>
    <property type="match status" value="1"/>
</dbReference>
<evidence type="ECO:0000313" key="22">
    <source>
        <dbReference type="Proteomes" id="UP000694427"/>
    </source>
</evidence>
<dbReference type="PIRSF" id="PIRSF036639">
    <property type="entry name" value="PMK_anim"/>
    <property type="match status" value="1"/>
</dbReference>
<dbReference type="FunFam" id="3.40.50.300:FF:001026">
    <property type="entry name" value="Phosphomevalonate kinase"/>
    <property type="match status" value="1"/>
</dbReference>
<comment type="pathway">
    <text evidence="2">Isoprenoid biosynthesis; isopentenyl diphosphate biosynthesis via mevalonate pathway; isopentenyl diphosphate from (R)-mevalonate: step 2/3.</text>
</comment>
<keyword evidence="15" id="KW-1207">Sterol metabolism</keyword>
<dbReference type="GO" id="GO:0006695">
    <property type="term" value="P:cholesterol biosynthetic process"/>
    <property type="evidence" value="ECO:0007669"/>
    <property type="project" value="UniProtKB-KW"/>
</dbReference>
<name>A0A8C1P7L5_CYPCA</name>
<proteinExistence type="predicted"/>
<keyword evidence="16" id="KW-0753">Steroid metabolism</keyword>
<dbReference type="GO" id="GO:0005524">
    <property type="term" value="F:ATP binding"/>
    <property type="evidence" value="ECO:0007669"/>
    <property type="project" value="UniProtKB-KW"/>
</dbReference>
<dbReference type="GO" id="GO:0005829">
    <property type="term" value="C:cytosol"/>
    <property type="evidence" value="ECO:0007669"/>
    <property type="project" value="UniProtKB-SubCell"/>
</dbReference>
<keyword evidence="6" id="KW-0153">Cholesterol metabolism</keyword>
<evidence type="ECO:0000256" key="6">
    <source>
        <dbReference type="ARBA" id="ARBA00022548"/>
    </source>
</evidence>
<dbReference type="Proteomes" id="UP000694427">
    <property type="component" value="Unplaced"/>
</dbReference>
<evidence type="ECO:0000256" key="19">
    <source>
        <dbReference type="ARBA" id="ARBA00057619"/>
    </source>
</evidence>
<dbReference type="Ensembl" id="ENSCCRT00010110264.1">
    <property type="protein sequence ID" value="ENSCCRP00010099401.1"/>
    <property type="gene ID" value="ENSCCRG00010043580.1"/>
</dbReference>
<protein>
    <recommendedName>
        <fullName evidence="17">Phosphomevalonate kinase</fullName>
        <ecNumber evidence="3">2.7.4.2</ecNumber>
    </recommendedName>
</protein>
<reference evidence="21" key="1">
    <citation type="submission" date="2025-08" db="UniProtKB">
        <authorList>
            <consortium name="Ensembl"/>
        </authorList>
    </citation>
    <scope>IDENTIFICATION</scope>
</reference>
<dbReference type="UniPathway" id="UPA00057">
    <property type="reaction ID" value="UER00099"/>
</dbReference>
<evidence type="ECO:0000256" key="18">
    <source>
        <dbReference type="ARBA" id="ARBA00051752"/>
    </source>
</evidence>
<keyword evidence="5" id="KW-0444">Lipid biosynthesis</keyword>
<evidence type="ECO:0000256" key="15">
    <source>
        <dbReference type="ARBA" id="ARBA00023166"/>
    </source>
</evidence>
<dbReference type="Pfam" id="PF04275">
    <property type="entry name" value="P-mevalo_kinase"/>
    <property type="match status" value="1"/>
</dbReference>
<reference evidence="21" key="2">
    <citation type="submission" date="2025-09" db="UniProtKB">
        <authorList>
            <consortium name="Ensembl"/>
        </authorList>
    </citation>
    <scope>IDENTIFICATION</scope>
</reference>